<protein>
    <recommendedName>
        <fullName evidence="4">Inner membrane protein</fullName>
    </recommendedName>
</protein>
<keyword evidence="1" id="KW-0472">Membrane</keyword>
<dbReference type="EMBL" id="FWWR01000012">
    <property type="protein sequence ID" value="SMB91565.1"/>
    <property type="molecule type" value="Genomic_DNA"/>
</dbReference>
<keyword evidence="1" id="KW-1133">Transmembrane helix</keyword>
<accession>A0A1W1VE11</accession>
<proteinExistence type="predicted"/>
<dbReference type="PANTHER" id="PTHR35813">
    <property type="entry name" value="INNER MEMBRANE PROTEIN YBAN"/>
    <property type="match status" value="1"/>
</dbReference>
<dbReference type="RefSeq" id="WP_084231350.1">
    <property type="nucleotide sequence ID" value="NZ_FWWR01000012.1"/>
</dbReference>
<dbReference type="GO" id="GO:0005886">
    <property type="term" value="C:plasma membrane"/>
    <property type="evidence" value="ECO:0007669"/>
    <property type="project" value="TreeGrafter"/>
</dbReference>
<feature type="transmembrane region" description="Helical" evidence="1">
    <location>
        <begin position="6"/>
        <end position="39"/>
    </location>
</feature>
<evidence type="ECO:0000256" key="1">
    <source>
        <dbReference type="SAM" id="Phobius"/>
    </source>
</evidence>
<name>A0A1W1VE11_PEPAS</name>
<evidence type="ECO:0000313" key="3">
    <source>
        <dbReference type="Proteomes" id="UP000192368"/>
    </source>
</evidence>
<reference evidence="3" key="1">
    <citation type="submission" date="2017-04" db="EMBL/GenBank/DDBJ databases">
        <authorList>
            <person name="Varghese N."/>
            <person name="Submissions S."/>
        </authorList>
    </citation>
    <scope>NUCLEOTIDE SEQUENCE [LARGE SCALE GENOMIC DNA]</scope>
    <source>
        <strain evidence="3">DSM 20463</strain>
    </source>
</reference>
<dbReference type="PIRSF" id="PIRSF016789">
    <property type="entry name" value="DUF454"/>
    <property type="match status" value="1"/>
</dbReference>
<organism evidence="2 3">
    <name type="scientific">Peptoniphilus asaccharolyticus DSM 20463</name>
    <dbReference type="NCBI Taxonomy" id="573058"/>
    <lineage>
        <taxon>Bacteria</taxon>
        <taxon>Bacillati</taxon>
        <taxon>Bacillota</taxon>
        <taxon>Tissierellia</taxon>
        <taxon>Tissierellales</taxon>
        <taxon>Peptoniphilaceae</taxon>
        <taxon>Peptoniphilus</taxon>
    </lineage>
</organism>
<dbReference type="Pfam" id="PF04304">
    <property type="entry name" value="DUF454"/>
    <property type="match status" value="1"/>
</dbReference>
<dbReference type="AlphaFoldDB" id="A0A1W1VE11"/>
<evidence type="ECO:0000313" key="2">
    <source>
        <dbReference type="EMBL" id="SMB91565.1"/>
    </source>
</evidence>
<dbReference type="InterPro" id="IPR007401">
    <property type="entry name" value="DUF454"/>
</dbReference>
<sequence>MKTIYIILGFIFLGLGVIGIYLPLLPTTPFLLLATACFARGSEKFNKWFLQTSIYKNNIEPLKNKEGMTIKKKLKIMSMITLFLSISFILMHNLHGRICLIIVFLAHCYYFFMRVKTIE</sequence>
<evidence type="ECO:0008006" key="4">
    <source>
        <dbReference type="Google" id="ProtNLM"/>
    </source>
</evidence>
<dbReference type="STRING" id="573058.SAMN00017477_1813"/>
<gene>
    <name evidence="2" type="ORF">SAMN00017477_1813</name>
</gene>
<feature type="transmembrane region" description="Helical" evidence="1">
    <location>
        <begin position="73"/>
        <end position="89"/>
    </location>
</feature>
<feature type="transmembrane region" description="Helical" evidence="1">
    <location>
        <begin position="95"/>
        <end position="112"/>
    </location>
</feature>
<keyword evidence="1" id="KW-0812">Transmembrane</keyword>
<dbReference type="PANTHER" id="PTHR35813:SF1">
    <property type="entry name" value="INNER MEMBRANE PROTEIN YBAN"/>
    <property type="match status" value="1"/>
</dbReference>
<keyword evidence="3" id="KW-1185">Reference proteome</keyword>
<dbReference type="Proteomes" id="UP000192368">
    <property type="component" value="Unassembled WGS sequence"/>
</dbReference>
<dbReference type="OrthoDB" id="5690292at2"/>